<evidence type="ECO:0000313" key="6">
    <source>
        <dbReference type="Proteomes" id="UP001516023"/>
    </source>
</evidence>
<keyword evidence="4" id="KW-0585">Phenylalanine catabolism</keyword>
<dbReference type="InterPro" id="IPR005956">
    <property type="entry name" value="4OHPhenylPyrv_dOase"/>
</dbReference>
<dbReference type="AlphaFoldDB" id="A0ABD3P862"/>
<dbReference type="InterPro" id="IPR029068">
    <property type="entry name" value="Glyas_Bleomycin-R_OHBP_Dase"/>
</dbReference>
<dbReference type="EMBL" id="JABMIG020000258">
    <property type="protein sequence ID" value="KAL3783516.1"/>
    <property type="molecule type" value="Genomic_DNA"/>
</dbReference>
<dbReference type="SUPFAM" id="SSF54593">
    <property type="entry name" value="Glyoxalase/Bleomycin resistance protein/Dihydroxybiphenyl dioxygenase"/>
    <property type="match status" value="1"/>
</dbReference>
<evidence type="ECO:0000256" key="3">
    <source>
        <dbReference type="ARBA" id="ARBA00022878"/>
    </source>
</evidence>
<comment type="pathway">
    <text evidence="1">Amino-acid degradation; L-phenylalanine degradation; acetoacetate and fumarate from L-phenylalanine: step 3/6.</text>
</comment>
<dbReference type="GO" id="GO:0006572">
    <property type="term" value="P:L-tyrosine catabolic process"/>
    <property type="evidence" value="ECO:0007669"/>
    <property type="project" value="UniProtKB-KW"/>
</dbReference>
<organism evidence="5 6">
    <name type="scientific">Cyclotella cryptica</name>
    <dbReference type="NCBI Taxonomy" id="29204"/>
    <lineage>
        <taxon>Eukaryota</taxon>
        <taxon>Sar</taxon>
        <taxon>Stramenopiles</taxon>
        <taxon>Ochrophyta</taxon>
        <taxon>Bacillariophyta</taxon>
        <taxon>Coscinodiscophyceae</taxon>
        <taxon>Thalassiosirophycidae</taxon>
        <taxon>Stephanodiscales</taxon>
        <taxon>Stephanodiscaceae</taxon>
        <taxon>Cyclotella</taxon>
    </lineage>
</organism>
<dbReference type="Gene3D" id="3.10.180.10">
    <property type="entry name" value="2,3-Dihydroxybiphenyl 1,2-Dioxygenase, domain 1"/>
    <property type="match status" value="2"/>
</dbReference>
<evidence type="ECO:0000256" key="4">
    <source>
        <dbReference type="ARBA" id="ARBA00023232"/>
    </source>
</evidence>
<keyword evidence="6" id="KW-1185">Reference proteome</keyword>
<reference evidence="5 6" key="1">
    <citation type="journal article" date="2020" name="G3 (Bethesda)">
        <title>Improved Reference Genome for Cyclotella cryptica CCMP332, a Model for Cell Wall Morphogenesis, Salinity Adaptation, and Lipid Production in Diatoms (Bacillariophyta).</title>
        <authorList>
            <person name="Roberts W.R."/>
            <person name="Downey K.M."/>
            <person name="Ruck E.C."/>
            <person name="Traller J.C."/>
            <person name="Alverson A.J."/>
        </authorList>
    </citation>
    <scope>NUCLEOTIDE SEQUENCE [LARGE SCALE GENOMIC DNA]</scope>
    <source>
        <strain evidence="5 6">CCMP332</strain>
    </source>
</reference>
<proteinExistence type="predicted"/>
<dbReference type="EC" id="1.13.11.27" evidence="2"/>
<evidence type="ECO:0000256" key="1">
    <source>
        <dbReference type="ARBA" id="ARBA00005162"/>
    </source>
</evidence>
<protein>
    <recommendedName>
        <fullName evidence="2">4-hydroxyphenylpyruvate dioxygenase</fullName>
        <ecNumber evidence="2">1.13.11.27</ecNumber>
    </recommendedName>
</protein>
<comment type="caution">
    <text evidence="5">The sequence shown here is derived from an EMBL/GenBank/DDBJ whole genome shotgun (WGS) entry which is preliminary data.</text>
</comment>
<dbReference type="PANTHER" id="PTHR11959">
    <property type="entry name" value="4-HYDROXYPHENYLPYRUVATE DIOXYGENASE"/>
    <property type="match status" value="1"/>
</dbReference>
<name>A0ABD3P862_9STRA</name>
<gene>
    <name evidence="5" type="ORF">HJC23_009481</name>
</gene>
<keyword evidence="3" id="KW-0828">Tyrosine catabolism</keyword>
<dbReference type="Proteomes" id="UP001516023">
    <property type="component" value="Unassembled WGS sequence"/>
</dbReference>
<dbReference type="GO" id="GO:0003868">
    <property type="term" value="F:4-hydroxyphenylpyruvate dioxygenase activity"/>
    <property type="evidence" value="ECO:0007669"/>
    <property type="project" value="UniProtKB-EC"/>
</dbReference>
<dbReference type="GO" id="GO:0006559">
    <property type="term" value="P:L-phenylalanine catabolic process"/>
    <property type="evidence" value="ECO:0007669"/>
    <property type="project" value="UniProtKB-KW"/>
</dbReference>
<evidence type="ECO:0000256" key="2">
    <source>
        <dbReference type="ARBA" id="ARBA00013222"/>
    </source>
</evidence>
<dbReference type="PANTHER" id="PTHR11959:SF1">
    <property type="entry name" value="4-HYDROXYPHENYLPYRUVATE DIOXYGENASE"/>
    <property type="match status" value="1"/>
</dbReference>
<sequence length="553" mass="62243">MNTYSSHGPDIVKHMIVGFGLRVTGCYPYPDDSSTKSSSKTVLLTSSDLNGIQIVVSSGSRNHVNRDKEVASEKYPHFEADQYPFNILTLHVHCTLNKPSLSSYNPICLADNIDRFFRVHFNRQGLAVLAFQVGPGCLSNIVKRYSSFHPQLIVQRYMNGPILYENEATVFEVFAYYKGDKDTSYADEGTVLHFLEPVGVALKRKECKLPGIVSVPAKFHPVYHSAYFDHSVSKVFSRTRFLTTLEETLYFTSKVDFNSGVVATGEAQIESTVTGNTLTALTLEMDLALKDQSQIYLAINNTLTNVGHVDEFLKGNGQGVQHIASRVKDIVAFVQQANNRRDIFGEFHSDVEEMILISSKCARSIIDICTAKGILHFAVYLDVSQEEVRLILDTYIPEMQSKEYRENESHILHTIMISRYVNLFYLLRDHLSEDTYLAIVRNQILVDVQGDDLLFQIFTSNILQQSCGEEAPFHKFIQRVCLECTASGGCLKQVRPGCEVTKAMLEASNAKTCGDQLQHDFFQHKVNMFTQQLNESNPIQTEISDAMMKEGIA</sequence>
<evidence type="ECO:0000313" key="5">
    <source>
        <dbReference type="EMBL" id="KAL3783516.1"/>
    </source>
</evidence>
<accession>A0ABD3P862</accession>